<dbReference type="InterPro" id="IPR036514">
    <property type="entry name" value="SGNH_hydro_sf"/>
</dbReference>
<evidence type="ECO:0000313" key="2">
    <source>
        <dbReference type="EMBL" id="CAK7211487.1"/>
    </source>
</evidence>
<accession>A0ABP0AW95</accession>
<dbReference type="Gene3D" id="3.40.50.1110">
    <property type="entry name" value="SGNH hydrolase"/>
    <property type="match status" value="1"/>
</dbReference>
<dbReference type="EMBL" id="CAWUHB010000004">
    <property type="protein sequence ID" value="CAK7211487.1"/>
    <property type="molecule type" value="Genomic_DNA"/>
</dbReference>
<feature type="compositionally biased region" description="Low complexity" evidence="1">
    <location>
        <begin position="51"/>
        <end position="64"/>
    </location>
</feature>
<feature type="region of interest" description="Disordered" evidence="1">
    <location>
        <begin position="37"/>
        <end position="72"/>
    </location>
</feature>
<reference evidence="2 3" key="1">
    <citation type="submission" date="2024-01" db="EMBL/GenBank/DDBJ databases">
        <authorList>
            <person name="Allen C."/>
            <person name="Tagirdzhanova G."/>
        </authorList>
    </citation>
    <scope>NUCLEOTIDE SEQUENCE [LARGE SCALE GENOMIC DNA]</scope>
</reference>
<sequence length="72" mass="7469">MPLGGSVTYGSESSDGNGYRKFLRDKLIRGGYRVEMVGSRKSGPPSLCPISGPTSSQSTPAPTTAFKTLSSG</sequence>
<comment type="caution">
    <text evidence="2">The sequence shown here is derived from an EMBL/GenBank/DDBJ whole genome shotgun (WGS) entry which is preliminary data.</text>
</comment>
<evidence type="ECO:0000313" key="3">
    <source>
        <dbReference type="Proteomes" id="UP001642405"/>
    </source>
</evidence>
<organism evidence="2 3">
    <name type="scientific">Sporothrix curviconia</name>
    <dbReference type="NCBI Taxonomy" id="1260050"/>
    <lineage>
        <taxon>Eukaryota</taxon>
        <taxon>Fungi</taxon>
        <taxon>Dikarya</taxon>
        <taxon>Ascomycota</taxon>
        <taxon>Pezizomycotina</taxon>
        <taxon>Sordariomycetes</taxon>
        <taxon>Sordariomycetidae</taxon>
        <taxon>Ophiostomatales</taxon>
        <taxon>Ophiostomataceae</taxon>
        <taxon>Sporothrix</taxon>
    </lineage>
</organism>
<keyword evidence="3" id="KW-1185">Reference proteome</keyword>
<gene>
    <name evidence="2" type="ORF">SCUCBS95973_001132</name>
</gene>
<name>A0ABP0AW95_9PEZI</name>
<protein>
    <submittedName>
        <fullName evidence="2">Uncharacterized protein</fullName>
    </submittedName>
</protein>
<evidence type="ECO:0000256" key="1">
    <source>
        <dbReference type="SAM" id="MobiDB-lite"/>
    </source>
</evidence>
<dbReference type="Proteomes" id="UP001642405">
    <property type="component" value="Unassembled WGS sequence"/>
</dbReference>
<proteinExistence type="predicted"/>